<keyword evidence="7" id="KW-0636">Prenylation</keyword>
<evidence type="ECO:0000256" key="8">
    <source>
        <dbReference type="ARBA" id="ARBA00024186"/>
    </source>
</evidence>
<comment type="similarity">
    <text evidence="9">Belongs to the intermediate filament family.</text>
</comment>
<dbReference type="GO" id="GO:0051664">
    <property type="term" value="P:nuclear pore localization"/>
    <property type="evidence" value="ECO:0007669"/>
    <property type="project" value="TreeGrafter"/>
</dbReference>
<dbReference type="GO" id="GO:0006998">
    <property type="term" value="P:nuclear envelope organization"/>
    <property type="evidence" value="ECO:0007669"/>
    <property type="project" value="TreeGrafter"/>
</dbReference>
<evidence type="ECO:0000256" key="4">
    <source>
        <dbReference type="ARBA" id="ARBA00023054"/>
    </source>
</evidence>
<dbReference type="GO" id="GO:0005652">
    <property type="term" value="C:nuclear lamina"/>
    <property type="evidence" value="ECO:0007669"/>
    <property type="project" value="UniProtKB-SubCell"/>
</dbReference>
<dbReference type="PANTHER" id="PTHR45721">
    <property type="entry name" value="LAMIN DM0-RELATED"/>
    <property type="match status" value="1"/>
</dbReference>
<reference evidence="14" key="2">
    <citation type="submission" date="2025-08" db="UniProtKB">
        <authorList>
            <consortium name="Ensembl"/>
        </authorList>
    </citation>
    <scope>IDENTIFICATION</scope>
</reference>
<sequence length="676" mass="76746">MFLVCPGVIFQRTIKLKLKAHCVALSYWLRTNNVTFSISRHIRKPTPSFIRLKRTRFTSRPLFSNDGLKTESGRLDKHPVYLLTRCVYSSETMATTTATPTSHKGGTCRGGTPLSPTRITRLQEKQQLRDLNDRLAVYIDKVRSLESENEVLHLQISEKEEVRSRELSGVRSLYETELADARRSLDDSSKERAWLQIELGKIRSEHELLQQNYARKDSEAAGAQARLRDLEAQLNSKDALLATALSEKRALEASLAELQEQLQELDIGLAQAKKQLADEMLMRVDLENRCQSMTEEMEFQKNIHAEEVKESRQRYETRLVEVDSGRKEEYEYKLTQALADMRAQNEEQILIYKDSLESTYKAKLEDLHRLSEMNGSSANMAREELRESALRIESLSAQLAGLQKETRGWRDRILELEVALTQEKDRSRKLLSDKDREVSEIRAKMQQQLNEYEQLLDVKLALDMEINAYRKLLEGEEERLKLSPSPSSRVTVSRASSSSRSVRTARGKRKRIDVEEQEASSSVSIAHSASATGPIVVDEIDTDGKFICLHNTGDEDQALVGYEMVKTIGNTSATYKFTPKYVLKAGQKVMIWASDAGVSSKPPMDLVWKSQNSWGSGEDVSVVLMNPQGEEVAKRTTTYKTSIDQVEEYDEVEVIEEELFQQQGGSGSPKRGCAIM</sequence>
<feature type="coiled-coil region" evidence="10">
    <location>
        <begin position="128"/>
        <end position="162"/>
    </location>
</feature>
<protein>
    <submittedName>
        <fullName evidence="14">Lamin B1</fullName>
    </submittedName>
</protein>
<dbReference type="PROSITE" id="PS51842">
    <property type="entry name" value="IF_ROD_2"/>
    <property type="match status" value="1"/>
</dbReference>
<dbReference type="GeneTree" id="ENSGT00940000157199"/>
<evidence type="ECO:0000256" key="10">
    <source>
        <dbReference type="SAM" id="Coils"/>
    </source>
</evidence>
<dbReference type="Pfam" id="PF00932">
    <property type="entry name" value="LTD"/>
    <property type="match status" value="1"/>
</dbReference>
<dbReference type="GO" id="GO:0090435">
    <property type="term" value="P:protein localization to nuclear envelope"/>
    <property type="evidence" value="ECO:0007669"/>
    <property type="project" value="TreeGrafter"/>
</dbReference>
<evidence type="ECO:0000256" key="1">
    <source>
        <dbReference type="ARBA" id="ARBA00022481"/>
    </source>
</evidence>
<dbReference type="GO" id="GO:0005200">
    <property type="term" value="F:structural constituent of cytoskeleton"/>
    <property type="evidence" value="ECO:0007669"/>
    <property type="project" value="TreeGrafter"/>
</dbReference>
<evidence type="ECO:0000256" key="11">
    <source>
        <dbReference type="SAM" id="MobiDB-lite"/>
    </source>
</evidence>
<evidence type="ECO:0000313" key="14">
    <source>
        <dbReference type="Ensembl" id="ENSNFUP00015026813.1"/>
    </source>
</evidence>
<evidence type="ECO:0000256" key="6">
    <source>
        <dbReference type="ARBA" id="ARBA00023288"/>
    </source>
</evidence>
<dbReference type="GO" id="GO:0007097">
    <property type="term" value="P:nuclear migration"/>
    <property type="evidence" value="ECO:0007669"/>
    <property type="project" value="TreeGrafter"/>
</dbReference>
<dbReference type="SUPFAM" id="SSF74853">
    <property type="entry name" value="Lamin A/C globular tail domain"/>
    <property type="match status" value="1"/>
</dbReference>
<evidence type="ECO:0000259" key="12">
    <source>
        <dbReference type="PROSITE" id="PS51841"/>
    </source>
</evidence>
<organism evidence="14 15">
    <name type="scientific">Nothobranchius furzeri</name>
    <name type="common">Turquoise killifish</name>
    <dbReference type="NCBI Taxonomy" id="105023"/>
    <lineage>
        <taxon>Eukaryota</taxon>
        <taxon>Metazoa</taxon>
        <taxon>Chordata</taxon>
        <taxon>Craniata</taxon>
        <taxon>Vertebrata</taxon>
        <taxon>Euteleostomi</taxon>
        <taxon>Actinopterygii</taxon>
        <taxon>Neopterygii</taxon>
        <taxon>Teleostei</taxon>
        <taxon>Neoteleostei</taxon>
        <taxon>Acanthomorphata</taxon>
        <taxon>Ovalentaria</taxon>
        <taxon>Atherinomorphae</taxon>
        <taxon>Cyprinodontiformes</taxon>
        <taxon>Nothobranchiidae</taxon>
        <taxon>Nothobranchius</taxon>
    </lineage>
</organism>
<dbReference type="InterPro" id="IPR018039">
    <property type="entry name" value="IF_conserved"/>
</dbReference>
<keyword evidence="6" id="KW-0449">Lipoprotein</keyword>
<feature type="region of interest" description="Disordered" evidence="11">
    <location>
        <begin position="480"/>
        <end position="519"/>
    </location>
</feature>
<keyword evidence="3 9" id="KW-0403">Intermediate filament</keyword>
<evidence type="ECO:0000256" key="9">
    <source>
        <dbReference type="RuleBase" id="RU000685"/>
    </source>
</evidence>
<dbReference type="Gene3D" id="2.60.40.1260">
    <property type="entry name" value="Lamin Tail domain"/>
    <property type="match status" value="1"/>
</dbReference>
<feature type="coiled-coil region" evidence="10">
    <location>
        <begin position="213"/>
        <end position="303"/>
    </location>
</feature>
<reference evidence="14" key="1">
    <citation type="submission" date="2014-08" db="EMBL/GenBank/DDBJ databases">
        <authorList>
            <person name="Senf B."/>
            <person name="Petzold A."/>
            <person name="Downie B.R."/>
            <person name="Koch P."/>
            <person name="Platzer M."/>
        </authorList>
    </citation>
    <scope>NUCLEOTIDE SEQUENCE [LARGE SCALE GENOMIC DNA]</scope>
    <source>
        <strain evidence="14">GRZ</strain>
    </source>
</reference>
<evidence type="ECO:0000256" key="5">
    <source>
        <dbReference type="ARBA" id="ARBA00023242"/>
    </source>
</evidence>
<comment type="subcellular location">
    <subcellularLocation>
        <location evidence="8">Nucleus lamina</location>
    </subcellularLocation>
</comment>
<keyword evidence="1" id="KW-0488">Methylation</keyword>
<keyword evidence="4 10" id="KW-0175">Coiled coil</keyword>
<evidence type="ECO:0000259" key="13">
    <source>
        <dbReference type="PROSITE" id="PS51842"/>
    </source>
</evidence>
<keyword evidence="5" id="KW-0539">Nucleus</keyword>
<name>A0A8C6M0I0_NOTFU</name>
<evidence type="ECO:0000256" key="3">
    <source>
        <dbReference type="ARBA" id="ARBA00022754"/>
    </source>
</evidence>
<dbReference type="InterPro" id="IPR001322">
    <property type="entry name" value="Lamin_tail_dom"/>
</dbReference>
<keyword evidence="15" id="KW-1185">Reference proteome</keyword>
<dbReference type="Gene3D" id="1.20.5.1160">
    <property type="entry name" value="Vasodilator-stimulated phosphoprotein"/>
    <property type="match status" value="1"/>
</dbReference>
<dbReference type="Gene3D" id="1.20.5.170">
    <property type="match status" value="1"/>
</dbReference>
<dbReference type="PROSITE" id="PS51841">
    <property type="entry name" value="LTD"/>
    <property type="match status" value="1"/>
</dbReference>
<feature type="domain" description="IF rod" evidence="13">
    <location>
        <begin position="124"/>
        <end position="480"/>
    </location>
</feature>
<dbReference type="PROSITE" id="PS00226">
    <property type="entry name" value="IF_ROD_1"/>
    <property type="match status" value="1"/>
</dbReference>
<dbReference type="PANTHER" id="PTHR45721:SF3">
    <property type="entry name" value="LAMIN-B1"/>
    <property type="match status" value="1"/>
</dbReference>
<dbReference type="SMART" id="SM01391">
    <property type="entry name" value="Filament"/>
    <property type="match status" value="1"/>
</dbReference>
<reference evidence="14" key="3">
    <citation type="submission" date="2025-09" db="UniProtKB">
        <authorList>
            <consortium name="Ensembl"/>
        </authorList>
    </citation>
    <scope>IDENTIFICATION</scope>
</reference>
<dbReference type="InterPro" id="IPR039008">
    <property type="entry name" value="IF_rod_dom"/>
</dbReference>
<gene>
    <name evidence="14" type="primary">LMNB1</name>
    <name evidence="14" type="synonym">lmnb1</name>
</gene>
<dbReference type="InterPro" id="IPR036415">
    <property type="entry name" value="Lamin_tail_dom_sf"/>
</dbReference>
<dbReference type="AlphaFoldDB" id="A0A8C6M0I0"/>
<proteinExistence type="inferred from homology"/>
<dbReference type="GO" id="GO:0031507">
    <property type="term" value="P:heterochromatin formation"/>
    <property type="evidence" value="ECO:0007669"/>
    <property type="project" value="TreeGrafter"/>
</dbReference>
<evidence type="ECO:0000256" key="2">
    <source>
        <dbReference type="ARBA" id="ARBA00022553"/>
    </source>
</evidence>
<feature type="coiled-coil region" evidence="10">
    <location>
        <begin position="378"/>
        <end position="462"/>
    </location>
</feature>
<dbReference type="Pfam" id="PF00038">
    <property type="entry name" value="Filament"/>
    <property type="match status" value="1"/>
</dbReference>
<feature type="compositionally biased region" description="Low complexity" evidence="11">
    <location>
        <begin position="482"/>
        <end position="502"/>
    </location>
</feature>
<evidence type="ECO:0000256" key="7">
    <source>
        <dbReference type="ARBA" id="ARBA00023289"/>
    </source>
</evidence>
<feature type="domain" description="LTD" evidence="12">
    <location>
        <begin position="523"/>
        <end position="641"/>
    </location>
</feature>
<dbReference type="Proteomes" id="UP000694548">
    <property type="component" value="Chromosome sgr14"/>
</dbReference>
<dbReference type="Ensembl" id="ENSNFUT00015028015.1">
    <property type="protein sequence ID" value="ENSNFUP00015026813.1"/>
    <property type="gene ID" value="ENSNFUG00015012943.1"/>
</dbReference>
<dbReference type="GO" id="GO:0005882">
    <property type="term" value="C:intermediate filament"/>
    <property type="evidence" value="ECO:0007669"/>
    <property type="project" value="UniProtKB-KW"/>
</dbReference>
<evidence type="ECO:0000313" key="15">
    <source>
        <dbReference type="Proteomes" id="UP000694548"/>
    </source>
</evidence>
<accession>A0A8C6M0I0</accession>
<dbReference type="SUPFAM" id="SSF64593">
    <property type="entry name" value="Intermediate filament protein, coiled coil region"/>
    <property type="match status" value="2"/>
</dbReference>
<keyword evidence="2" id="KW-0597">Phosphoprotein</keyword>